<dbReference type="InterPro" id="IPR040976">
    <property type="entry name" value="Pkinase_fungal"/>
</dbReference>
<feature type="domain" description="Fungal-type protein kinase" evidence="2">
    <location>
        <begin position="223"/>
        <end position="628"/>
    </location>
</feature>
<comment type="caution">
    <text evidence="3">The sequence shown here is derived from an EMBL/GenBank/DDBJ whole genome shotgun (WGS) entry which is preliminary data.</text>
</comment>
<evidence type="ECO:0000256" key="1">
    <source>
        <dbReference type="SAM" id="MobiDB-lite"/>
    </source>
</evidence>
<accession>A0AAD6XUC0</accession>
<reference evidence="3" key="1">
    <citation type="submission" date="2023-03" db="EMBL/GenBank/DDBJ databases">
        <title>Massive genome expansion in bonnet fungi (Mycena s.s.) driven by repeated elements and novel gene families across ecological guilds.</title>
        <authorList>
            <consortium name="Lawrence Berkeley National Laboratory"/>
            <person name="Harder C.B."/>
            <person name="Miyauchi S."/>
            <person name="Viragh M."/>
            <person name="Kuo A."/>
            <person name="Thoen E."/>
            <person name="Andreopoulos B."/>
            <person name="Lu D."/>
            <person name="Skrede I."/>
            <person name="Drula E."/>
            <person name="Henrissat B."/>
            <person name="Morin E."/>
            <person name="Kohler A."/>
            <person name="Barry K."/>
            <person name="LaButti K."/>
            <person name="Morin E."/>
            <person name="Salamov A."/>
            <person name="Lipzen A."/>
            <person name="Mereny Z."/>
            <person name="Hegedus B."/>
            <person name="Baldrian P."/>
            <person name="Stursova M."/>
            <person name="Weitz H."/>
            <person name="Taylor A."/>
            <person name="Grigoriev I.V."/>
            <person name="Nagy L.G."/>
            <person name="Martin F."/>
            <person name="Kauserud H."/>
        </authorList>
    </citation>
    <scope>NUCLEOTIDE SEQUENCE</scope>
    <source>
        <strain evidence="3">CBHHK173m</strain>
    </source>
</reference>
<organism evidence="3 4">
    <name type="scientific">Mycena belliarum</name>
    <dbReference type="NCBI Taxonomy" id="1033014"/>
    <lineage>
        <taxon>Eukaryota</taxon>
        <taxon>Fungi</taxon>
        <taxon>Dikarya</taxon>
        <taxon>Basidiomycota</taxon>
        <taxon>Agaricomycotina</taxon>
        <taxon>Agaricomycetes</taxon>
        <taxon>Agaricomycetidae</taxon>
        <taxon>Agaricales</taxon>
        <taxon>Marasmiineae</taxon>
        <taxon>Mycenaceae</taxon>
        <taxon>Mycena</taxon>
    </lineage>
</organism>
<evidence type="ECO:0000259" key="2">
    <source>
        <dbReference type="Pfam" id="PF17667"/>
    </source>
</evidence>
<dbReference type="PANTHER" id="PTHR38248">
    <property type="entry name" value="FUNK1 6"/>
    <property type="match status" value="1"/>
</dbReference>
<feature type="region of interest" description="Disordered" evidence="1">
    <location>
        <begin position="1"/>
        <end position="70"/>
    </location>
</feature>
<protein>
    <recommendedName>
        <fullName evidence="2">Fungal-type protein kinase domain-containing protein</fullName>
    </recommendedName>
</protein>
<dbReference type="PANTHER" id="PTHR38248:SF2">
    <property type="entry name" value="FUNK1 11"/>
    <property type="match status" value="1"/>
</dbReference>
<feature type="compositionally biased region" description="Low complexity" evidence="1">
    <location>
        <begin position="764"/>
        <end position="773"/>
    </location>
</feature>
<evidence type="ECO:0000313" key="4">
    <source>
        <dbReference type="Proteomes" id="UP001222325"/>
    </source>
</evidence>
<gene>
    <name evidence="3" type="ORF">B0H15DRAFT_944621</name>
</gene>
<proteinExistence type="predicted"/>
<dbReference type="Proteomes" id="UP001222325">
    <property type="component" value="Unassembled WGS sequence"/>
</dbReference>
<dbReference type="SUPFAM" id="SSF56112">
    <property type="entry name" value="Protein kinase-like (PK-like)"/>
    <property type="match status" value="1"/>
</dbReference>
<keyword evidence="4" id="KW-1185">Reference proteome</keyword>
<dbReference type="Gene3D" id="1.10.510.10">
    <property type="entry name" value="Transferase(Phosphotransferase) domain 1"/>
    <property type="match status" value="1"/>
</dbReference>
<name>A0AAD6XUC0_9AGAR</name>
<evidence type="ECO:0000313" key="3">
    <source>
        <dbReference type="EMBL" id="KAJ7100286.1"/>
    </source>
</evidence>
<dbReference type="EMBL" id="JARJCN010000006">
    <property type="protein sequence ID" value="KAJ7100286.1"/>
    <property type="molecule type" value="Genomic_DNA"/>
</dbReference>
<dbReference type="AlphaFoldDB" id="A0AAD6XUC0"/>
<dbReference type="InterPro" id="IPR011009">
    <property type="entry name" value="Kinase-like_dom_sf"/>
</dbReference>
<dbReference type="Pfam" id="PF17667">
    <property type="entry name" value="Pkinase_fungal"/>
    <property type="match status" value="1"/>
</dbReference>
<feature type="region of interest" description="Disordered" evidence="1">
    <location>
        <begin position="730"/>
        <end position="844"/>
    </location>
</feature>
<sequence length="844" mass="93317">MSHSAHSESDASSASDNSLPQFHENPSQTSRDAEHRSQLTEPPQAPAVAAHTPHKSKPSGVDLNLYKEATRGDNTEQKNVWKDMLRDEFAGVVPIDKFLEDYLPKSHHESNQIANLVESCEVTLDASKAALDKTKVENDMSQPLINYLQQVVSGFPQNKKPIIVDTHNSRFPALDGGGRYTMPDITSSRPGIAQAPVKWDWSQAGTIIELKYRTVQDVIDSDGRLKTSEESQNALVQLSKSARSLLKGSRSCVVYVVSVFACRMARIFRFDRAGFRASTAFDWTKDTAVFPKFFWRLYNPSNPNATMCGADDTLSIPSEEEKNRMYDALCKNSFYEQQFPTLLSATNASLWIRAVRSRTDADDKVVSEPVKCFTIGPALSTSDGLFSRATLVYRVILEEDVDSECPTIYALKDSWRQRCRRPEVDFYDTIAKHCELNGINMDEKGMARCHGSVDLSIATSDLVPDHDPAFHSTCSSKLDKADLERCHMRTLLTPVGVGLHTFKCTKDFVQALLTAIEHHEIANAAGILHRDVSEGNVLFQEICHAIGTSRAFLMDWDYAEFTSTGLQDFKKWFPERVKATESYDNIEKSLKDLTGTLPFLALELMHKTPVQHEAHHDLESFYWLFLWCIVRYTAHTYDEGALACRSIFGSGRRPKMSALQDPAPIKDNVPLYDLADKLADAVATQNLKNGSKRIEYADFIDLFRKQLSSPEWPTNDAALDFIPPPLRTARAEPEERQSRANQSLRQTVIERSAKRSGKRKAEADASGAPLAAAGGSGSASKKRKTASGTVEVPDRGAARSGATPAKKTGRGRGGSGRSGAPTRKLSGKRAAGSGGSKGRSAPRA</sequence>